<reference evidence="2" key="1">
    <citation type="submission" date="2019-08" db="EMBL/GenBank/DDBJ databases">
        <authorList>
            <person name="Kucharzyk K."/>
            <person name="Murdoch R.W."/>
            <person name="Higgins S."/>
            <person name="Loffler F."/>
        </authorList>
    </citation>
    <scope>NUCLEOTIDE SEQUENCE</scope>
</reference>
<sequence length="149" mass="16004">MAGVPVVHLARSALALHHDQLGHAGHRLPAALVLVFLAVAAICLIHVEVFLVHVETRQHKGDAAVVADGDAGQKRFARADHIHAGGRQVRDIAQAGRAVRTVRVIGKNRPARGGHGRGDRPVVAAVAGKRVGIGRVQRGFRQREQLLRR</sequence>
<keyword evidence="1" id="KW-0812">Transmembrane</keyword>
<evidence type="ECO:0000256" key="1">
    <source>
        <dbReference type="SAM" id="Phobius"/>
    </source>
</evidence>
<keyword evidence="1" id="KW-1133">Transmembrane helix</keyword>
<comment type="caution">
    <text evidence="2">The sequence shown here is derived from an EMBL/GenBank/DDBJ whole genome shotgun (WGS) entry which is preliminary data.</text>
</comment>
<proteinExistence type="predicted"/>
<organism evidence="2">
    <name type="scientific">bioreactor metagenome</name>
    <dbReference type="NCBI Taxonomy" id="1076179"/>
    <lineage>
        <taxon>unclassified sequences</taxon>
        <taxon>metagenomes</taxon>
        <taxon>ecological metagenomes</taxon>
    </lineage>
</organism>
<feature type="transmembrane region" description="Helical" evidence="1">
    <location>
        <begin position="31"/>
        <end position="52"/>
    </location>
</feature>
<accession>A0A645D903</accession>
<gene>
    <name evidence="2" type="ORF">SDC9_132609</name>
</gene>
<protein>
    <submittedName>
        <fullName evidence="2">Uncharacterized protein</fullName>
    </submittedName>
</protein>
<dbReference type="EMBL" id="VSSQ01033809">
    <property type="protein sequence ID" value="MPM85528.1"/>
    <property type="molecule type" value="Genomic_DNA"/>
</dbReference>
<dbReference type="AlphaFoldDB" id="A0A645D903"/>
<name>A0A645D903_9ZZZZ</name>
<keyword evidence="1" id="KW-0472">Membrane</keyword>
<evidence type="ECO:0000313" key="2">
    <source>
        <dbReference type="EMBL" id="MPM85528.1"/>
    </source>
</evidence>